<feature type="domain" description="HTH marR-type" evidence="4">
    <location>
        <begin position="1"/>
        <end position="142"/>
    </location>
</feature>
<dbReference type="InterPro" id="IPR000835">
    <property type="entry name" value="HTH_MarR-typ"/>
</dbReference>
<keyword evidence="3" id="KW-0804">Transcription</keyword>
<dbReference type="EMBL" id="MT143844">
    <property type="protein sequence ID" value="QJB03405.1"/>
    <property type="molecule type" value="Genomic_DNA"/>
</dbReference>
<sequence length="147" mass="16250">MANTPFDLNTYFPFFLGTISNRWTTTSSKLYLEKFGIGIGEWRVLASIQAQGTASSQMVVSLISMDAGAVSRSMAKLAAEGYVSPTRGRFIGRTKPYELTAKGHELYGRLLATALEREDLLLAGLADQEREQLLSLMRKVIAQIDKL</sequence>
<dbReference type="Gene3D" id="1.10.10.10">
    <property type="entry name" value="Winged helix-like DNA-binding domain superfamily/Winged helix DNA-binding domain"/>
    <property type="match status" value="1"/>
</dbReference>
<protein>
    <recommendedName>
        <fullName evidence="4">HTH marR-type domain-containing protein</fullName>
    </recommendedName>
</protein>
<dbReference type="InterPro" id="IPR036388">
    <property type="entry name" value="WH-like_DNA-bd_sf"/>
</dbReference>
<dbReference type="SUPFAM" id="SSF46785">
    <property type="entry name" value="Winged helix' DNA-binding domain"/>
    <property type="match status" value="1"/>
</dbReference>
<dbReference type="SMART" id="SM00347">
    <property type="entry name" value="HTH_MARR"/>
    <property type="match status" value="1"/>
</dbReference>
<keyword evidence="2" id="KW-0238">DNA-binding</keyword>
<accession>A0A6M3MD82</accession>
<evidence type="ECO:0000313" key="5">
    <source>
        <dbReference type="EMBL" id="QJB03405.1"/>
    </source>
</evidence>
<reference evidence="5" key="1">
    <citation type="submission" date="2020-03" db="EMBL/GenBank/DDBJ databases">
        <title>The deep terrestrial virosphere.</title>
        <authorList>
            <person name="Holmfeldt K."/>
            <person name="Nilsson E."/>
            <person name="Simone D."/>
            <person name="Lopez-Fernandez M."/>
            <person name="Wu X."/>
            <person name="de Brujin I."/>
            <person name="Lundin D."/>
            <person name="Andersson A."/>
            <person name="Bertilsson S."/>
            <person name="Dopson M."/>
        </authorList>
    </citation>
    <scope>NUCLEOTIDE SEQUENCE</scope>
    <source>
        <strain evidence="5">MM171B00734</strain>
    </source>
</reference>
<name>A0A6M3MD82_9ZZZZ</name>
<evidence type="ECO:0000256" key="3">
    <source>
        <dbReference type="ARBA" id="ARBA00023163"/>
    </source>
</evidence>
<dbReference type="AlphaFoldDB" id="A0A6M3MD82"/>
<dbReference type="InterPro" id="IPR036390">
    <property type="entry name" value="WH_DNA-bd_sf"/>
</dbReference>
<dbReference type="GO" id="GO:0003700">
    <property type="term" value="F:DNA-binding transcription factor activity"/>
    <property type="evidence" value="ECO:0007669"/>
    <property type="project" value="InterPro"/>
</dbReference>
<dbReference type="PROSITE" id="PS50995">
    <property type="entry name" value="HTH_MARR_2"/>
    <property type="match status" value="1"/>
</dbReference>
<evidence type="ECO:0000259" key="4">
    <source>
        <dbReference type="PROSITE" id="PS50995"/>
    </source>
</evidence>
<gene>
    <name evidence="5" type="ORF">MM171B00734_0010</name>
</gene>
<organism evidence="5">
    <name type="scientific">viral metagenome</name>
    <dbReference type="NCBI Taxonomy" id="1070528"/>
    <lineage>
        <taxon>unclassified sequences</taxon>
        <taxon>metagenomes</taxon>
        <taxon>organismal metagenomes</taxon>
    </lineage>
</organism>
<evidence type="ECO:0000256" key="1">
    <source>
        <dbReference type="ARBA" id="ARBA00023015"/>
    </source>
</evidence>
<dbReference type="PANTHER" id="PTHR42756">
    <property type="entry name" value="TRANSCRIPTIONAL REGULATOR, MARR"/>
    <property type="match status" value="1"/>
</dbReference>
<dbReference type="PANTHER" id="PTHR42756:SF1">
    <property type="entry name" value="TRANSCRIPTIONAL REPRESSOR OF EMRAB OPERON"/>
    <property type="match status" value="1"/>
</dbReference>
<evidence type="ECO:0000256" key="2">
    <source>
        <dbReference type="ARBA" id="ARBA00023125"/>
    </source>
</evidence>
<proteinExistence type="predicted"/>
<dbReference type="GO" id="GO:0003677">
    <property type="term" value="F:DNA binding"/>
    <property type="evidence" value="ECO:0007669"/>
    <property type="project" value="UniProtKB-KW"/>
</dbReference>
<keyword evidence="1" id="KW-0805">Transcription regulation</keyword>